<sequence length="107" mass="12399">MGFEINIPQIKIENHFAVRTQKERGPNSNISSKRKTKIDLITILSWPMIHPSTNSTRYLPPSTSNKYQDKLEVYQDVIRKCYPCITVQVVMVLHLRSINFCEAKYSG</sequence>
<dbReference type="Proteomes" id="UP001152561">
    <property type="component" value="Unassembled WGS sequence"/>
</dbReference>
<comment type="caution">
    <text evidence="1">The sequence shown here is derived from an EMBL/GenBank/DDBJ whole genome shotgun (WGS) entry which is preliminary data.</text>
</comment>
<reference evidence="2" key="1">
    <citation type="journal article" date="2023" name="Proc. Natl. Acad. Sci. U.S.A.">
        <title>Genomic and structural basis for evolution of tropane alkaloid biosynthesis.</title>
        <authorList>
            <person name="Wanga Y.-J."/>
            <person name="Taina T."/>
            <person name="Yua J.-Y."/>
            <person name="Lia J."/>
            <person name="Xua B."/>
            <person name="Chenc J."/>
            <person name="D'Auriad J.C."/>
            <person name="Huanga J.-P."/>
            <person name="Huanga S.-X."/>
        </authorList>
    </citation>
    <scope>NUCLEOTIDE SEQUENCE [LARGE SCALE GENOMIC DNA]</scope>
    <source>
        <strain evidence="2">cv. KIB-2019</strain>
    </source>
</reference>
<accession>A0A9Q1QXZ4</accession>
<name>A0A9Q1QXZ4_9SOLA</name>
<gene>
    <name evidence="1" type="ORF">K7X08_025759</name>
</gene>
<organism evidence="1 2">
    <name type="scientific">Anisodus acutangulus</name>
    <dbReference type="NCBI Taxonomy" id="402998"/>
    <lineage>
        <taxon>Eukaryota</taxon>
        <taxon>Viridiplantae</taxon>
        <taxon>Streptophyta</taxon>
        <taxon>Embryophyta</taxon>
        <taxon>Tracheophyta</taxon>
        <taxon>Spermatophyta</taxon>
        <taxon>Magnoliopsida</taxon>
        <taxon>eudicotyledons</taxon>
        <taxon>Gunneridae</taxon>
        <taxon>Pentapetalae</taxon>
        <taxon>asterids</taxon>
        <taxon>lamiids</taxon>
        <taxon>Solanales</taxon>
        <taxon>Solanaceae</taxon>
        <taxon>Solanoideae</taxon>
        <taxon>Hyoscyameae</taxon>
        <taxon>Anisodus</taxon>
    </lineage>
</organism>
<proteinExistence type="predicted"/>
<protein>
    <submittedName>
        <fullName evidence="1">Uncharacterized protein</fullName>
    </submittedName>
</protein>
<evidence type="ECO:0000313" key="2">
    <source>
        <dbReference type="Proteomes" id="UP001152561"/>
    </source>
</evidence>
<dbReference type="EMBL" id="JAJAGQ010000021">
    <property type="protein sequence ID" value="KAJ8531028.1"/>
    <property type="molecule type" value="Genomic_DNA"/>
</dbReference>
<dbReference type="AlphaFoldDB" id="A0A9Q1QXZ4"/>
<evidence type="ECO:0000313" key="1">
    <source>
        <dbReference type="EMBL" id="KAJ8531028.1"/>
    </source>
</evidence>
<keyword evidence="2" id="KW-1185">Reference proteome</keyword>